<dbReference type="Proteomes" id="UP001164929">
    <property type="component" value="Chromosome 2"/>
</dbReference>
<keyword evidence="3" id="KW-1185">Reference proteome</keyword>
<dbReference type="AlphaFoldDB" id="A0AAD6WBX9"/>
<gene>
    <name evidence="2" type="ORF">NC653_005900</name>
</gene>
<sequence length="136" mass="15323">MAPPLIPEIIARPACQYCLFTEENKRGTIENCRRGAEAAVKRTGNMYPPCPQPELALEVEPHTDMSSLAVLSQMKFQAFRHGWKDGDWIAVKYLPMHSMSIPNETSKQLIERGKKGCKTVPTASCGERLDSEWMEL</sequence>
<dbReference type="EMBL" id="JAQIZT010000002">
    <property type="protein sequence ID" value="KAJ7006682.1"/>
    <property type="molecule type" value="Genomic_DNA"/>
</dbReference>
<dbReference type="Pfam" id="PF03171">
    <property type="entry name" value="2OG-FeII_Oxy"/>
    <property type="match status" value="1"/>
</dbReference>
<protein>
    <recommendedName>
        <fullName evidence="1">Isopenicillin N synthase-like Fe(2+) 2OG dioxygenase domain-containing protein</fullName>
    </recommendedName>
</protein>
<comment type="caution">
    <text evidence="2">The sequence shown here is derived from an EMBL/GenBank/DDBJ whole genome shotgun (WGS) entry which is preliminary data.</text>
</comment>
<dbReference type="InterPro" id="IPR044861">
    <property type="entry name" value="IPNS-like_FE2OG_OXY"/>
</dbReference>
<feature type="domain" description="Isopenicillin N synthase-like Fe(2+) 2OG dioxygenase" evidence="1">
    <location>
        <begin position="45"/>
        <end position="113"/>
    </location>
</feature>
<dbReference type="Gene3D" id="2.60.120.330">
    <property type="entry name" value="B-lactam Antibiotic, Isopenicillin N Synthase, Chain"/>
    <property type="match status" value="1"/>
</dbReference>
<evidence type="ECO:0000313" key="3">
    <source>
        <dbReference type="Proteomes" id="UP001164929"/>
    </source>
</evidence>
<evidence type="ECO:0000259" key="1">
    <source>
        <dbReference type="Pfam" id="PF03171"/>
    </source>
</evidence>
<dbReference type="SUPFAM" id="SSF51197">
    <property type="entry name" value="Clavaminate synthase-like"/>
    <property type="match status" value="1"/>
</dbReference>
<evidence type="ECO:0000313" key="2">
    <source>
        <dbReference type="EMBL" id="KAJ7006682.1"/>
    </source>
</evidence>
<dbReference type="InterPro" id="IPR027443">
    <property type="entry name" value="IPNS-like_sf"/>
</dbReference>
<accession>A0AAD6WBX9</accession>
<reference evidence="2" key="1">
    <citation type="journal article" date="2023" name="Mol. Ecol. Resour.">
        <title>Chromosome-level genome assembly of a triploid poplar Populus alba 'Berolinensis'.</title>
        <authorList>
            <person name="Chen S."/>
            <person name="Yu Y."/>
            <person name="Wang X."/>
            <person name="Wang S."/>
            <person name="Zhang T."/>
            <person name="Zhou Y."/>
            <person name="He R."/>
            <person name="Meng N."/>
            <person name="Wang Y."/>
            <person name="Liu W."/>
            <person name="Liu Z."/>
            <person name="Liu J."/>
            <person name="Guo Q."/>
            <person name="Huang H."/>
            <person name="Sederoff R.R."/>
            <person name="Wang G."/>
            <person name="Qu G."/>
            <person name="Chen S."/>
        </authorList>
    </citation>
    <scope>NUCLEOTIDE SEQUENCE</scope>
    <source>
        <strain evidence="2">SC-2020</strain>
    </source>
</reference>
<proteinExistence type="predicted"/>
<name>A0AAD6WBX9_9ROSI</name>
<organism evidence="2 3">
    <name type="scientific">Populus alba x Populus x berolinensis</name>
    <dbReference type="NCBI Taxonomy" id="444605"/>
    <lineage>
        <taxon>Eukaryota</taxon>
        <taxon>Viridiplantae</taxon>
        <taxon>Streptophyta</taxon>
        <taxon>Embryophyta</taxon>
        <taxon>Tracheophyta</taxon>
        <taxon>Spermatophyta</taxon>
        <taxon>Magnoliopsida</taxon>
        <taxon>eudicotyledons</taxon>
        <taxon>Gunneridae</taxon>
        <taxon>Pentapetalae</taxon>
        <taxon>rosids</taxon>
        <taxon>fabids</taxon>
        <taxon>Malpighiales</taxon>
        <taxon>Salicaceae</taxon>
        <taxon>Saliceae</taxon>
        <taxon>Populus</taxon>
    </lineage>
</organism>